<dbReference type="Proteomes" id="UP001217500">
    <property type="component" value="Chromosome"/>
</dbReference>
<dbReference type="Gene3D" id="3.30.470.20">
    <property type="entry name" value="ATP-grasp fold, B domain"/>
    <property type="match status" value="1"/>
</dbReference>
<dbReference type="Gene3D" id="3.40.50.20">
    <property type="match status" value="1"/>
</dbReference>
<evidence type="ECO:0000313" key="4">
    <source>
        <dbReference type="Proteomes" id="UP001217500"/>
    </source>
</evidence>
<dbReference type="InterPro" id="IPR011761">
    <property type="entry name" value="ATP-grasp"/>
</dbReference>
<proteinExistence type="predicted"/>
<sequence>MNVLITSSANKVPLVKAFRKALMDCGGRVIAADIRDDVASRFVADDFCPLPASDDPAFGRKLLEECKRERVRLLIPTRDGEMKVLAALAPELAKLGVILPLPTAEALDMCLDKRAFHRFCLDNKFPVLPAVEGKPSGFPLFVRASVGAGSRSTAQINNTTELAAFQADHPDALVQPFCTDDEYTIDVLMSLEGEPLQAVSRVRGRIANGESSYSRTVELPALMQASLDLCARLGLKGHNVVQAFVHDKAGEKFSFIEVNPRFGGVSSLSVEAGLASPERLIQMAAGDAAAVKPRLIRWGLASYRFMSDLYVREGAAG</sequence>
<reference evidence="3" key="1">
    <citation type="submission" date="2023-01" db="EMBL/GenBank/DDBJ databases">
        <title>The genome sequence of Kordiimonadaceae bacterium 6D33.</title>
        <authorList>
            <person name="Liu Y."/>
        </authorList>
    </citation>
    <scope>NUCLEOTIDE SEQUENCE</scope>
    <source>
        <strain evidence="3">6D33</strain>
    </source>
</reference>
<dbReference type="GO" id="GO:0046872">
    <property type="term" value="F:metal ion binding"/>
    <property type="evidence" value="ECO:0007669"/>
    <property type="project" value="InterPro"/>
</dbReference>
<protein>
    <submittedName>
        <fullName evidence="3">ATP-grasp domain-containing protein</fullName>
    </submittedName>
</protein>
<dbReference type="KEGG" id="gso:PH603_10980"/>
<keyword evidence="4" id="KW-1185">Reference proteome</keyword>
<dbReference type="RefSeq" id="WP_289502575.1">
    <property type="nucleotide sequence ID" value="NZ_CP116805.1"/>
</dbReference>
<name>A0AAE9XLH0_9PROT</name>
<gene>
    <name evidence="3" type="ORF">PH603_10980</name>
</gene>
<evidence type="ECO:0000259" key="2">
    <source>
        <dbReference type="PROSITE" id="PS50975"/>
    </source>
</evidence>
<keyword evidence="1" id="KW-0067">ATP-binding</keyword>
<dbReference type="InterPro" id="IPR013815">
    <property type="entry name" value="ATP_grasp_subdomain_1"/>
</dbReference>
<evidence type="ECO:0000256" key="1">
    <source>
        <dbReference type="PROSITE-ProRule" id="PRU00409"/>
    </source>
</evidence>
<keyword evidence="1" id="KW-0547">Nucleotide-binding</keyword>
<feature type="domain" description="ATP-grasp" evidence="2">
    <location>
        <begin position="93"/>
        <end position="285"/>
    </location>
</feature>
<evidence type="ECO:0000313" key="3">
    <source>
        <dbReference type="EMBL" id="WCL53063.1"/>
    </source>
</evidence>
<organism evidence="3 4">
    <name type="scientific">Gimibacter soli</name>
    <dbReference type="NCBI Taxonomy" id="3024400"/>
    <lineage>
        <taxon>Bacteria</taxon>
        <taxon>Pseudomonadati</taxon>
        <taxon>Pseudomonadota</taxon>
        <taxon>Alphaproteobacteria</taxon>
        <taxon>Kordiimonadales</taxon>
        <taxon>Temperatibacteraceae</taxon>
        <taxon>Gimibacter</taxon>
    </lineage>
</organism>
<dbReference type="Pfam" id="PF21360">
    <property type="entry name" value="PylC-like_N"/>
    <property type="match status" value="1"/>
</dbReference>
<dbReference type="GO" id="GO:0005524">
    <property type="term" value="F:ATP binding"/>
    <property type="evidence" value="ECO:0007669"/>
    <property type="project" value="UniProtKB-UniRule"/>
</dbReference>
<accession>A0AAE9XLH0</accession>
<dbReference type="EMBL" id="CP116805">
    <property type="protein sequence ID" value="WCL53063.1"/>
    <property type="molecule type" value="Genomic_DNA"/>
</dbReference>
<dbReference type="PROSITE" id="PS50975">
    <property type="entry name" value="ATP_GRASP"/>
    <property type="match status" value="1"/>
</dbReference>
<dbReference type="Gene3D" id="3.30.1490.20">
    <property type="entry name" value="ATP-grasp fold, A domain"/>
    <property type="match status" value="1"/>
</dbReference>
<dbReference type="SUPFAM" id="SSF56059">
    <property type="entry name" value="Glutathione synthetase ATP-binding domain-like"/>
    <property type="match status" value="1"/>
</dbReference>
<dbReference type="AlphaFoldDB" id="A0AAE9XLH0"/>
<dbReference type="InterPro" id="IPR048764">
    <property type="entry name" value="PylC_N"/>
</dbReference>
<dbReference type="Pfam" id="PF15632">
    <property type="entry name" value="ATPgrasp_Ter"/>
    <property type="match status" value="1"/>
</dbReference>